<keyword evidence="1" id="KW-0812">Transmembrane</keyword>
<keyword evidence="3" id="KW-0378">Hydrolase</keyword>
<organism evidence="3 4">
    <name type="scientific">Urinicoccus massiliensis</name>
    <dbReference type="NCBI Taxonomy" id="1723382"/>
    <lineage>
        <taxon>Bacteria</taxon>
        <taxon>Bacillati</taxon>
        <taxon>Bacillota</taxon>
        <taxon>Tissierellia</taxon>
        <taxon>Tissierellales</taxon>
        <taxon>Peptoniphilaceae</taxon>
        <taxon>Urinicoccus</taxon>
    </lineage>
</organism>
<feature type="transmembrane region" description="Helical" evidence="1">
    <location>
        <begin position="162"/>
        <end position="180"/>
    </location>
</feature>
<keyword evidence="3" id="KW-0645">Protease</keyword>
<evidence type="ECO:0000313" key="4">
    <source>
        <dbReference type="Proteomes" id="UP000377798"/>
    </source>
</evidence>
<keyword evidence="4" id="KW-1185">Reference proteome</keyword>
<dbReference type="Proteomes" id="UP000377798">
    <property type="component" value="Unassembled WGS sequence"/>
</dbReference>
<keyword evidence="1" id="KW-1133">Transmembrane helix</keyword>
<dbReference type="PANTHER" id="PTHR36435">
    <property type="entry name" value="SLR1288 PROTEIN"/>
    <property type="match status" value="1"/>
</dbReference>
<dbReference type="GO" id="GO:0006508">
    <property type="term" value="P:proteolysis"/>
    <property type="evidence" value="ECO:0007669"/>
    <property type="project" value="UniProtKB-KW"/>
</dbReference>
<feature type="domain" description="CAAX prenyl protease 2/Lysostaphin resistance protein A-like" evidence="2">
    <location>
        <begin position="104"/>
        <end position="198"/>
    </location>
</feature>
<evidence type="ECO:0000313" key="3">
    <source>
        <dbReference type="EMBL" id="VFB16522.1"/>
    </source>
</evidence>
<dbReference type="InterPro" id="IPR003675">
    <property type="entry name" value="Rce1/LyrA-like_dom"/>
</dbReference>
<evidence type="ECO:0000259" key="2">
    <source>
        <dbReference type="Pfam" id="PF02517"/>
    </source>
</evidence>
<feature type="transmembrane region" description="Helical" evidence="1">
    <location>
        <begin position="210"/>
        <end position="228"/>
    </location>
</feature>
<sequence>MHRLYKKNEVSFALVWIMIYCLVSIPIRGQLGDESPFMFLSLVLIATGITVFIKKYHLEEKYGLDTYPKRPRSYLYFIPVWILTTGNLWGGFELSYTGLAQVGAVLSMVLVGYIEEVIFRGFLFQGILAKDGAAKAIVIVSVTFGIGHIVNLFDGQANLETILQIIFAIAWGFLFTSIVYKSKSLIPCILAHGMVNTFSKFAQESVLSKWGYIFATILVAAIYCPYLLKLKEGEGDEKII</sequence>
<dbReference type="AlphaFoldDB" id="A0A8H2M7F4"/>
<keyword evidence="1" id="KW-0472">Membrane</keyword>
<protein>
    <submittedName>
        <fullName evidence="3">CAAX amino terminal protease self- immunity</fullName>
    </submittedName>
</protein>
<accession>A0A8H2M7F4</accession>
<reference evidence="3 4" key="1">
    <citation type="submission" date="2019-02" db="EMBL/GenBank/DDBJ databases">
        <authorList>
            <consortium name="Pathogen Informatics"/>
        </authorList>
    </citation>
    <scope>NUCLEOTIDE SEQUENCE [LARGE SCALE GENOMIC DNA]</scope>
    <source>
        <strain evidence="3 4">3012STDY7089603</strain>
    </source>
</reference>
<feature type="transmembrane region" description="Helical" evidence="1">
    <location>
        <begin position="12"/>
        <end position="31"/>
    </location>
</feature>
<name>A0A8H2M7F4_9FIRM</name>
<feature type="transmembrane region" description="Helical" evidence="1">
    <location>
        <begin position="132"/>
        <end position="150"/>
    </location>
</feature>
<dbReference type="InterPro" id="IPR052710">
    <property type="entry name" value="CAAX_protease"/>
</dbReference>
<dbReference type="GO" id="GO:0004175">
    <property type="term" value="F:endopeptidase activity"/>
    <property type="evidence" value="ECO:0007669"/>
    <property type="project" value="UniProtKB-ARBA"/>
</dbReference>
<dbReference type="EMBL" id="CAACYI010000001">
    <property type="protein sequence ID" value="VFB16522.1"/>
    <property type="molecule type" value="Genomic_DNA"/>
</dbReference>
<dbReference type="RefSeq" id="WP_258182318.1">
    <property type="nucleotide sequence ID" value="NZ_CAACYI010000001.1"/>
</dbReference>
<proteinExistence type="predicted"/>
<dbReference type="GO" id="GO:0080120">
    <property type="term" value="P:CAAX-box protein maturation"/>
    <property type="evidence" value="ECO:0007669"/>
    <property type="project" value="UniProtKB-ARBA"/>
</dbReference>
<feature type="transmembrane region" description="Helical" evidence="1">
    <location>
        <begin position="74"/>
        <end position="92"/>
    </location>
</feature>
<dbReference type="Pfam" id="PF02517">
    <property type="entry name" value="Rce1-like"/>
    <property type="match status" value="1"/>
</dbReference>
<feature type="transmembrane region" description="Helical" evidence="1">
    <location>
        <begin position="98"/>
        <end position="120"/>
    </location>
</feature>
<dbReference type="PANTHER" id="PTHR36435:SF1">
    <property type="entry name" value="CAAX AMINO TERMINAL PROTEASE FAMILY PROTEIN"/>
    <property type="match status" value="1"/>
</dbReference>
<evidence type="ECO:0000256" key="1">
    <source>
        <dbReference type="SAM" id="Phobius"/>
    </source>
</evidence>
<gene>
    <name evidence="3" type="ORF">NCTC13150_01071</name>
</gene>
<feature type="transmembrane region" description="Helical" evidence="1">
    <location>
        <begin position="37"/>
        <end position="53"/>
    </location>
</feature>
<comment type="caution">
    <text evidence="3">The sequence shown here is derived from an EMBL/GenBank/DDBJ whole genome shotgun (WGS) entry which is preliminary data.</text>
</comment>